<accession>A0A6A6RS77</accession>
<protein>
    <submittedName>
        <fullName evidence="1">Uncharacterized protein</fullName>
    </submittedName>
</protein>
<organism evidence="1 2">
    <name type="scientific">Massarina eburnea CBS 473.64</name>
    <dbReference type="NCBI Taxonomy" id="1395130"/>
    <lineage>
        <taxon>Eukaryota</taxon>
        <taxon>Fungi</taxon>
        <taxon>Dikarya</taxon>
        <taxon>Ascomycota</taxon>
        <taxon>Pezizomycotina</taxon>
        <taxon>Dothideomycetes</taxon>
        <taxon>Pleosporomycetidae</taxon>
        <taxon>Pleosporales</taxon>
        <taxon>Massarineae</taxon>
        <taxon>Massarinaceae</taxon>
        <taxon>Massarina</taxon>
    </lineage>
</organism>
<proteinExistence type="predicted"/>
<sequence length="176" mass="19699">MLTTCLEQAWAARSRQPYLIDQCKVSFVCGSEVGGDYHSGLALTRFLTRVGASRRQLPQRGSNVEPKNRSRTLTYCNVHVRGELVLLYSPGWSAYLQKPQPVPHRQSRCAKRPSHITAQRRLPIVHTSVAQSGGGGHASSFLAWVFIHRGTQRRITMDIRTISVNPHPHDATCVNM</sequence>
<dbReference type="Proteomes" id="UP000799753">
    <property type="component" value="Unassembled WGS sequence"/>
</dbReference>
<gene>
    <name evidence="1" type="ORF">P280DRAFT_112654</name>
</gene>
<keyword evidence="2" id="KW-1185">Reference proteome</keyword>
<dbReference type="AlphaFoldDB" id="A0A6A6RS77"/>
<evidence type="ECO:0000313" key="1">
    <source>
        <dbReference type="EMBL" id="KAF2637233.1"/>
    </source>
</evidence>
<dbReference type="EMBL" id="MU006794">
    <property type="protein sequence ID" value="KAF2637233.1"/>
    <property type="molecule type" value="Genomic_DNA"/>
</dbReference>
<name>A0A6A6RS77_9PLEO</name>
<evidence type="ECO:0000313" key="2">
    <source>
        <dbReference type="Proteomes" id="UP000799753"/>
    </source>
</evidence>
<reference evidence="1" key="1">
    <citation type="journal article" date="2020" name="Stud. Mycol.">
        <title>101 Dothideomycetes genomes: a test case for predicting lifestyles and emergence of pathogens.</title>
        <authorList>
            <person name="Haridas S."/>
            <person name="Albert R."/>
            <person name="Binder M."/>
            <person name="Bloem J."/>
            <person name="Labutti K."/>
            <person name="Salamov A."/>
            <person name="Andreopoulos B."/>
            <person name="Baker S."/>
            <person name="Barry K."/>
            <person name="Bills G."/>
            <person name="Bluhm B."/>
            <person name="Cannon C."/>
            <person name="Castanera R."/>
            <person name="Culley D."/>
            <person name="Daum C."/>
            <person name="Ezra D."/>
            <person name="Gonzalez J."/>
            <person name="Henrissat B."/>
            <person name="Kuo A."/>
            <person name="Liang C."/>
            <person name="Lipzen A."/>
            <person name="Lutzoni F."/>
            <person name="Magnuson J."/>
            <person name="Mondo S."/>
            <person name="Nolan M."/>
            <person name="Ohm R."/>
            <person name="Pangilinan J."/>
            <person name="Park H.-J."/>
            <person name="Ramirez L."/>
            <person name="Alfaro M."/>
            <person name="Sun H."/>
            <person name="Tritt A."/>
            <person name="Yoshinaga Y."/>
            <person name="Zwiers L.-H."/>
            <person name="Turgeon B."/>
            <person name="Goodwin S."/>
            <person name="Spatafora J."/>
            <person name="Crous P."/>
            <person name="Grigoriev I."/>
        </authorList>
    </citation>
    <scope>NUCLEOTIDE SEQUENCE</scope>
    <source>
        <strain evidence="1">CBS 473.64</strain>
    </source>
</reference>